<comment type="caution">
    <text evidence="4">The sequence shown here is derived from an EMBL/GenBank/DDBJ whole genome shotgun (WGS) entry which is preliminary data.</text>
</comment>
<dbReference type="STRING" id="5288.A0A5C5FWP5"/>
<dbReference type="OrthoDB" id="25818at2759"/>
<dbReference type="EMBL" id="SOZI01000075">
    <property type="protein sequence ID" value="TNY20141.1"/>
    <property type="molecule type" value="Genomic_DNA"/>
</dbReference>
<dbReference type="AlphaFoldDB" id="A0A5C5FWP5"/>
<evidence type="ECO:0000256" key="2">
    <source>
        <dbReference type="ARBA" id="ARBA00022679"/>
    </source>
</evidence>
<evidence type="ECO:0000313" key="4">
    <source>
        <dbReference type="EMBL" id="TNY20141.1"/>
    </source>
</evidence>
<gene>
    <name evidence="4" type="ORF">DMC30DRAFT_398568</name>
</gene>
<organism evidence="4 5">
    <name type="scientific">Rhodotorula diobovata</name>
    <dbReference type="NCBI Taxonomy" id="5288"/>
    <lineage>
        <taxon>Eukaryota</taxon>
        <taxon>Fungi</taxon>
        <taxon>Dikarya</taxon>
        <taxon>Basidiomycota</taxon>
        <taxon>Pucciniomycotina</taxon>
        <taxon>Microbotryomycetes</taxon>
        <taxon>Sporidiobolales</taxon>
        <taxon>Sporidiobolaceae</taxon>
        <taxon>Rhodotorula</taxon>
    </lineage>
</organism>
<protein>
    <submittedName>
        <fullName evidence="4">Trimeric LpxA-like protein</fullName>
    </submittedName>
</protein>
<dbReference type="PANTHER" id="PTHR23416">
    <property type="entry name" value="SIALIC ACID SYNTHASE-RELATED"/>
    <property type="match status" value="1"/>
</dbReference>
<keyword evidence="2" id="KW-0808">Transferase</keyword>
<dbReference type="GO" id="GO:0008374">
    <property type="term" value="F:O-acyltransferase activity"/>
    <property type="evidence" value="ECO:0007669"/>
    <property type="project" value="TreeGrafter"/>
</dbReference>
<dbReference type="GO" id="GO:0016407">
    <property type="term" value="F:acetyltransferase activity"/>
    <property type="evidence" value="ECO:0007669"/>
    <property type="project" value="InterPro"/>
</dbReference>
<dbReference type="Pfam" id="PF12464">
    <property type="entry name" value="Mac"/>
    <property type="match status" value="1"/>
</dbReference>
<keyword evidence="5" id="KW-1185">Reference proteome</keyword>
<accession>A0A5C5FWP5</accession>
<dbReference type="SMART" id="SM01266">
    <property type="entry name" value="Mac"/>
    <property type="match status" value="1"/>
</dbReference>
<feature type="domain" description="Maltose/galactoside acetyltransferase" evidence="3">
    <location>
        <begin position="27"/>
        <end position="93"/>
    </location>
</feature>
<dbReference type="Proteomes" id="UP000311382">
    <property type="component" value="Unassembled WGS sequence"/>
</dbReference>
<proteinExistence type="inferred from homology"/>
<dbReference type="SUPFAM" id="SSF51161">
    <property type="entry name" value="Trimeric LpxA-like enzymes"/>
    <property type="match status" value="1"/>
</dbReference>
<dbReference type="PANTHER" id="PTHR23416:SF23">
    <property type="entry name" value="ACETYLTRANSFERASE C18B11.09C-RELATED"/>
    <property type="match status" value="1"/>
</dbReference>
<dbReference type="InterPro" id="IPR011004">
    <property type="entry name" value="Trimer_LpxA-like_sf"/>
</dbReference>
<sequence>MSAPVEKAAFEPATADELAAFRALSERQKMVQGLAYLALEDKELTKDRLEARTLCQKYNAHPFTPWRDDLEIGDFYGPDSRLQHLADLFRIPLADVRKIGIEPPLYVDYGYNCEFKGDFYANFGCVFLDCAKISFGKGVLLGPGVHVYCATHSVHLDERIAGYERAYPVEIGDNTWIGGGVKIIGPAKIGANCTIAAGSVVKGDFPDNVVIGGMPARILKYLEEPQGPIDPTDRRLLVPLPGAKSAAKNDRVGKEH</sequence>
<reference evidence="4 5" key="1">
    <citation type="submission" date="2019-03" db="EMBL/GenBank/DDBJ databases">
        <title>Rhodosporidium diobovatum UCD-FST 08-225 genome sequencing, assembly, and annotation.</title>
        <authorList>
            <person name="Fakankun I.U."/>
            <person name="Fristensky B."/>
            <person name="Levin D.B."/>
        </authorList>
    </citation>
    <scope>NUCLEOTIDE SEQUENCE [LARGE SCALE GENOMIC DNA]</scope>
    <source>
        <strain evidence="4 5">UCD-FST 08-225</strain>
    </source>
</reference>
<evidence type="ECO:0000256" key="1">
    <source>
        <dbReference type="ARBA" id="ARBA00007274"/>
    </source>
</evidence>
<dbReference type="Pfam" id="PF00132">
    <property type="entry name" value="Hexapep"/>
    <property type="match status" value="1"/>
</dbReference>
<dbReference type="InterPro" id="IPR001451">
    <property type="entry name" value="Hexapep"/>
</dbReference>
<dbReference type="InterPro" id="IPR024688">
    <property type="entry name" value="Mac_dom"/>
</dbReference>
<name>A0A5C5FWP5_9BASI</name>
<dbReference type="InterPro" id="IPR051159">
    <property type="entry name" value="Hexapeptide_acetyltransf"/>
</dbReference>
<evidence type="ECO:0000313" key="5">
    <source>
        <dbReference type="Proteomes" id="UP000311382"/>
    </source>
</evidence>
<dbReference type="Gene3D" id="2.160.10.10">
    <property type="entry name" value="Hexapeptide repeat proteins"/>
    <property type="match status" value="1"/>
</dbReference>
<dbReference type="CDD" id="cd03357">
    <property type="entry name" value="LbH_MAT_GAT"/>
    <property type="match status" value="1"/>
</dbReference>
<comment type="similarity">
    <text evidence="1">Belongs to the transferase hexapeptide repeat family.</text>
</comment>
<evidence type="ECO:0000259" key="3">
    <source>
        <dbReference type="SMART" id="SM01266"/>
    </source>
</evidence>